<protein>
    <submittedName>
        <fullName evidence="1">Uncharacterized protein</fullName>
    </submittedName>
</protein>
<name>A0ABW0X2Q1_9ACTN</name>
<accession>A0ABW0X2Q1</accession>
<gene>
    <name evidence="1" type="ORF">ACFP3U_17780</name>
</gene>
<evidence type="ECO:0000313" key="2">
    <source>
        <dbReference type="Proteomes" id="UP001595975"/>
    </source>
</evidence>
<proteinExistence type="predicted"/>
<reference evidence="2" key="1">
    <citation type="journal article" date="2019" name="Int. J. Syst. Evol. Microbiol.">
        <title>The Global Catalogue of Microorganisms (GCM) 10K type strain sequencing project: providing services to taxonomists for standard genome sequencing and annotation.</title>
        <authorList>
            <consortium name="The Broad Institute Genomics Platform"/>
            <consortium name="The Broad Institute Genome Sequencing Center for Infectious Disease"/>
            <person name="Wu L."/>
            <person name="Ma J."/>
        </authorList>
    </citation>
    <scope>NUCLEOTIDE SEQUENCE [LARGE SCALE GENOMIC DNA]</scope>
    <source>
        <strain evidence="2">CGMCC 4.1437</strain>
    </source>
</reference>
<sequence>MTLDSRFRSRRFEAAWPRQIIKTELDRLIEACEAPSFHVTNWGDECELFLLEAFTSSEPLDEFRSIQEHARSGFIDLQDKSTSISRRDWIKKLSTGVDAFPIPTPRLPYWSERRTAPQTPSLTDLPTTARRFAAVFDKLASTGYFSWAFGELCVDDDYEGTLGPNPAKTIHQELGRDGLWPLFGHIKDYSLDDLCDIIEYLADQVRRPKRRTLHGHAGCGYHYQHSYSADRGLEIYRWQVNQVLSQSALGLTLTENGRLETAASGPIEDLVTTVRAAENVHDADGMELEHALTQFRARGASEMDRRLAVVALAGILERRRGLIKEQLQSKDGGALFQIANQFGIRHQDAKQQKDYDPELYLEWVFYWYVATINLTNRIVASQS</sequence>
<keyword evidence="2" id="KW-1185">Reference proteome</keyword>
<comment type="caution">
    <text evidence="1">The sequence shown here is derived from an EMBL/GenBank/DDBJ whole genome shotgun (WGS) entry which is preliminary data.</text>
</comment>
<organism evidence="1 2">
    <name type="scientific">Kitasatospora misakiensis</name>
    <dbReference type="NCBI Taxonomy" id="67330"/>
    <lineage>
        <taxon>Bacteria</taxon>
        <taxon>Bacillati</taxon>
        <taxon>Actinomycetota</taxon>
        <taxon>Actinomycetes</taxon>
        <taxon>Kitasatosporales</taxon>
        <taxon>Streptomycetaceae</taxon>
        <taxon>Kitasatospora</taxon>
    </lineage>
</organism>
<dbReference type="Proteomes" id="UP001595975">
    <property type="component" value="Unassembled WGS sequence"/>
</dbReference>
<dbReference type="RefSeq" id="WP_380226518.1">
    <property type="nucleotide sequence ID" value="NZ_JBHSOF010000021.1"/>
</dbReference>
<dbReference type="EMBL" id="JBHSOF010000021">
    <property type="protein sequence ID" value="MFC5664828.1"/>
    <property type="molecule type" value="Genomic_DNA"/>
</dbReference>
<evidence type="ECO:0000313" key="1">
    <source>
        <dbReference type="EMBL" id="MFC5664828.1"/>
    </source>
</evidence>